<reference evidence="1" key="1">
    <citation type="journal article" date="2015" name="ISME J.">
        <title>Aquifer environment selects for microbial species cohorts in sediment and groundwater.</title>
        <authorList>
            <person name="Hug L.A."/>
            <person name="Thomas B.C."/>
            <person name="Brown C.T."/>
            <person name="Frischkorn K.R."/>
            <person name="Williams K.H."/>
            <person name="Tringe S.G."/>
            <person name="Banfield J.F."/>
        </authorList>
    </citation>
    <scope>NUCLEOTIDE SEQUENCE</scope>
</reference>
<dbReference type="EMBL" id="KT007002">
    <property type="protein sequence ID" value="AKQ02748.1"/>
    <property type="molecule type" value="Genomic_DNA"/>
</dbReference>
<proteinExistence type="predicted"/>
<accession>A0A0H4T4Y6</accession>
<organism evidence="1">
    <name type="scientific">uncultured euryarchaeote Rifle_16ft_4_minimus_37664</name>
    <dbReference type="NCBI Taxonomy" id="1665194"/>
    <lineage>
        <taxon>Archaea</taxon>
        <taxon>Methanobacteriati</taxon>
        <taxon>Methanobacteriota</taxon>
        <taxon>environmental samples</taxon>
    </lineage>
</organism>
<name>A0A0H4T4Y6_9EURY</name>
<protein>
    <submittedName>
        <fullName evidence="1">Uncharacterized protein</fullName>
    </submittedName>
</protein>
<sequence>MTSCGALPASVEGTSAGAPEEHRCVRCGTAYLPFRRGVPCPSCGVPSTSESGIVPAVLDAYARNLRDTGRPIPLTIQVATLWDDYLYRGLFFLKAVDGRRPRESEGSVIARMVEIPNGLNGGAWRAHVADFYRELLHVRRRSAERTK</sequence>
<dbReference type="AlphaFoldDB" id="A0A0H4T4Y6"/>
<evidence type="ECO:0000313" key="1">
    <source>
        <dbReference type="EMBL" id="AKQ02748.1"/>
    </source>
</evidence>